<sequence length="117" mass="12739">MRLGRRQMLMGAHPQTGGFWSGSHCLRALSSTSSCALKRSAALVISLSADQQAHRGRLGHARSGGGVAPKGGIRWAAEGCVMLMTRVELYDTIQTVAHTHTGYRWYNLHSHVQCSHV</sequence>
<organism evidence="1 2">
    <name type="scientific">Periconia macrospinosa</name>
    <dbReference type="NCBI Taxonomy" id="97972"/>
    <lineage>
        <taxon>Eukaryota</taxon>
        <taxon>Fungi</taxon>
        <taxon>Dikarya</taxon>
        <taxon>Ascomycota</taxon>
        <taxon>Pezizomycotina</taxon>
        <taxon>Dothideomycetes</taxon>
        <taxon>Pleosporomycetidae</taxon>
        <taxon>Pleosporales</taxon>
        <taxon>Massarineae</taxon>
        <taxon>Periconiaceae</taxon>
        <taxon>Periconia</taxon>
    </lineage>
</organism>
<feature type="non-terminal residue" evidence="1">
    <location>
        <position position="117"/>
    </location>
</feature>
<accession>A0A2V1E6A2</accession>
<dbReference type="AlphaFoldDB" id="A0A2V1E6A2"/>
<reference evidence="1 2" key="1">
    <citation type="journal article" date="2018" name="Sci. Rep.">
        <title>Comparative genomics provides insights into the lifestyle and reveals functional heterogeneity of dark septate endophytic fungi.</title>
        <authorList>
            <person name="Knapp D.G."/>
            <person name="Nemeth J.B."/>
            <person name="Barry K."/>
            <person name="Hainaut M."/>
            <person name="Henrissat B."/>
            <person name="Johnson J."/>
            <person name="Kuo A."/>
            <person name="Lim J.H.P."/>
            <person name="Lipzen A."/>
            <person name="Nolan M."/>
            <person name="Ohm R.A."/>
            <person name="Tamas L."/>
            <person name="Grigoriev I.V."/>
            <person name="Spatafora J.W."/>
            <person name="Nagy L.G."/>
            <person name="Kovacs G.M."/>
        </authorList>
    </citation>
    <scope>NUCLEOTIDE SEQUENCE [LARGE SCALE GENOMIC DNA]</scope>
    <source>
        <strain evidence="1 2">DSE2036</strain>
    </source>
</reference>
<dbReference type="EMBL" id="KZ805315">
    <property type="protein sequence ID" value="PVI05204.1"/>
    <property type="molecule type" value="Genomic_DNA"/>
</dbReference>
<protein>
    <submittedName>
        <fullName evidence="1">Uncharacterized protein</fullName>
    </submittedName>
</protein>
<dbReference type="Proteomes" id="UP000244855">
    <property type="component" value="Unassembled WGS sequence"/>
</dbReference>
<keyword evidence="2" id="KW-1185">Reference proteome</keyword>
<evidence type="ECO:0000313" key="2">
    <source>
        <dbReference type="Proteomes" id="UP000244855"/>
    </source>
</evidence>
<evidence type="ECO:0000313" key="1">
    <source>
        <dbReference type="EMBL" id="PVI05204.1"/>
    </source>
</evidence>
<proteinExistence type="predicted"/>
<gene>
    <name evidence="1" type="ORF">DM02DRAFT_610799</name>
</gene>
<name>A0A2V1E6A2_9PLEO</name>